<keyword evidence="9" id="KW-1185">Reference proteome</keyword>
<comment type="pathway">
    <text evidence="2 7">One-carbon metabolism; tetrahydrofolate interconversion.</text>
</comment>
<keyword evidence="6" id="KW-0560">Oxidoreductase</keyword>
<evidence type="ECO:0000256" key="5">
    <source>
        <dbReference type="ARBA" id="ARBA00022827"/>
    </source>
</evidence>
<dbReference type="Proteomes" id="UP001151699">
    <property type="component" value="Chromosome C"/>
</dbReference>
<dbReference type="GO" id="GO:0009086">
    <property type="term" value="P:methionine biosynthetic process"/>
    <property type="evidence" value="ECO:0007669"/>
    <property type="project" value="TreeGrafter"/>
</dbReference>
<comment type="caution">
    <text evidence="8">The sequence shown here is derived from an EMBL/GenBank/DDBJ whole genome shotgun (WGS) entry which is preliminary data.</text>
</comment>
<dbReference type="GO" id="GO:0004489">
    <property type="term" value="F:methylenetetrahydrofolate reductase [NAD(P)H] activity"/>
    <property type="evidence" value="ECO:0007669"/>
    <property type="project" value="InterPro"/>
</dbReference>
<keyword evidence="5" id="KW-0274">FAD</keyword>
<protein>
    <submittedName>
        <fullName evidence="8">Methylenetetrahydrofolate reductase</fullName>
    </submittedName>
</protein>
<dbReference type="InterPro" id="IPR029041">
    <property type="entry name" value="FAD-linked_oxidoreductase-like"/>
</dbReference>
<accession>A0A9Q0RX17</accession>
<sequence length="311" mass="36030">MHALVDESKSNRSSFSVINARRDQPLPSQKIIDLIRRRMDSNEKFYSIETSVSHDLLLNFDEFTVLPLFTSITWFAENVEMDSDDNDFVEPAVQLINAITTTPTLLHLTCYKLTERKIERLLRKTLYNVLALRGDIVTQNQLFEHTIELVKLLKRKSAHISVAVGGYPELHPESSSLESEMKYLYEKVETGADFIITQTCFSSEKILQFIAECRNYGIKIPIIPGIFIPYSYKSLLSMCRLCKVSVPEEDFQIYKQLRDDVNAFEDFAVGRTIELLTDLFSNENHRVVGIHFFTLNNFRLMKRVTSNFDFK</sequence>
<dbReference type="PANTHER" id="PTHR45754:SF3">
    <property type="entry name" value="METHYLENETETRAHYDROFOLATE REDUCTASE (NADPH)"/>
    <property type="match status" value="1"/>
</dbReference>
<evidence type="ECO:0000256" key="4">
    <source>
        <dbReference type="ARBA" id="ARBA00022630"/>
    </source>
</evidence>
<evidence type="ECO:0000256" key="2">
    <source>
        <dbReference type="ARBA" id="ARBA00004777"/>
    </source>
</evidence>
<proteinExistence type="inferred from homology"/>
<dbReference type="GO" id="GO:0005829">
    <property type="term" value="C:cytosol"/>
    <property type="evidence" value="ECO:0007669"/>
    <property type="project" value="TreeGrafter"/>
</dbReference>
<dbReference type="Gene3D" id="3.20.20.220">
    <property type="match status" value="1"/>
</dbReference>
<dbReference type="SUPFAM" id="SSF51730">
    <property type="entry name" value="FAD-linked oxidoreductase"/>
    <property type="match status" value="1"/>
</dbReference>
<reference evidence="8" key="1">
    <citation type="submission" date="2022-07" db="EMBL/GenBank/DDBJ databases">
        <authorList>
            <person name="Trinca V."/>
            <person name="Uliana J.V.C."/>
            <person name="Torres T.T."/>
            <person name="Ward R.J."/>
            <person name="Monesi N."/>
        </authorList>
    </citation>
    <scope>NUCLEOTIDE SEQUENCE</scope>
    <source>
        <strain evidence="8">HSMRA1968</strain>
        <tissue evidence="8">Whole embryos</tissue>
    </source>
</reference>
<dbReference type="EMBL" id="WJQU01000004">
    <property type="protein sequence ID" value="KAJ6635606.1"/>
    <property type="molecule type" value="Genomic_DNA"/>
</dbReference>
<dbReference type="GO" id="GO:0071949">
    <property type="term" value="F:FAD binding"/>
    <property type="evidence" value="ECO:0007669"/>
    <property type="project" value="TreeGrafter"/>
</dbReference>
<evidence type="ECO:0000256" key="7">
    <source>
        <dbReference type="RuleBase" id="RU004254"/>
    </source>
</evidence>
<dbReference type="AlphaFoldDB" id="A0A9Q0RX17"/>
<evidence type="ECO:0000313" key="9">
    <source>
        <dbReference type="Proteomes" id="UP001151699"/>
    </source>
</evidence>
<evidence type="ECO:0000256" key="3">
    <source>
        <dbReference type="ARBA" id="ARBA00006743"/>
    </source>
</evidence>
<evidence type="ECO:0000256" key="1">
    <source>
        <dbReference type="ARBA" id="ARBA00001974"/>
    </source>
</evidence>
<gene>
    <name evidence="8" type="primary">MTHFR</name>
    <name evidence="8" type="ORF">Bhyg_14192</name>
</gene>
<comment type="similarity">
    <text evidence="3">Belongs to the methylenetetrahydrofolate reductase family.</text>
</comment>
<dbReference type="Pfam" id="PF02219">
    <property type="entry name" value="MTHFR"/>
    <property type="match status" value="1"/>
</dbReference>
<name>A0A9Q0RX17_9DIPT</name>
<evidence type="ECO:0000313" key="8">
    <source>
        <dbReference type="EMBL" id="KAJ6635606.1"/>
    </source>
</evidence>
<dbReference type="PANTHER" id="PTHR45754">
    <property type="entry name" value="METHYLENETETRAHYDROFOLATE REDUCTASE"/>
    <property type="match status" value="1"/>
</dbReference>
<evidence type="ECO:0000256" key="6">
    <source>
        <dbReference type="ARBA" id="ARBA00023002"/>
    </source>
</evidence>
<dbReference type="InterPro" id="IPR003171">
    <property type="entry name" value="Mehydrof_redctse-like"/>
</dbReference>
<organism evidence="8 9">
    <name type="scientific">Pseudolycoriella hygida</name>
    <dbReference type="NCBI Taxonomy" id="35572"/>
    <lineage>
        <taxon>Eukaryota</taxon>
        <taxon>Metazoa</taxon>
        <taxon>Ecdysozoa</taxon>
        <taxon>Arthropoda</taxon>
        <taxon>Hexapoda</taxon>
        <taxon>Insecta</taxon>
        <taxon>Pterygota</taxon>
        <taxon>Neoptera</taxon>
        <taxon>Endopterygota</taxon>
        <taxon>Diptera</taxon>
        <taxon>Nematocera</taxon>
        <taxon>Sciaroidea</taxon>
        <taxon>Sciaridae</taxon>
        <taxon>Pseudolycoriella</taxon>
    </lineage>
</organism>
<comment type="cofactor">
    <cofactor evidence="1">
        <name>FAD</name>
        <dbReference type="ChEBI" id="CHEBI:57692"/>
    </cofactor>
</comment>
<dbReference type="OrthoDB" id="16284at2759"/>
<dbReference type="GO" id="GO:0035999">
    <property type="term" value="P:tetrahydrofolate interconversion"/>
    <property type="evidence" value="ECO:0007669"/>
    <property type="project" value="TreeGrafter"/>
</dbReference>
<keyword evidence="4" id="KW-0285">Flavoprotein</keyword>